<proteinExistence type="inferred from homology"/>
<dbReference type="InterPro" id="IPR000979">
    <property type="entry name" value="Phosphodiesterase_MJ0936/Vps29"/>
</dbReference>
<dbReference type="Gene3D" id="3.60.21.10">
    <property type="match status" value="1"/>
</dbReference>
<evidence type="ECO:0000259" key="3">
    <source>
        <dbReference type="Pfam" id="PF12850"/>
    </source>
</evidence>
<dbReference type="Proteomes" id="UP001303902">
    <property type="component" value="Chromosome"/>
</dbReference>
<dbReference type="EC" id="3.1.4.-" evidence="2"/>
<dbReference type="PANTHER" id="PTHR11124">
    <property type="entry name" value="VACUOLAR SORTING PROTEIN VPS29"/>
    <property type="match status" value="1"/>
</dbReference>
<dbReference type="SUPFAM" id="SSF56300">
    <property type="entry name" value="Metallo-dependent phosphatases"/>
    <property type="match status" value="1"/>
</dbReference>
<evidence type="ECO:0000256" key="1">
    <source>
        <dbReference type="ARBA" id="ARBA00008950"/>
    </source>
</evidence>
<name>A0ABZ0L814_9BACL</name>
<organism evidence="4 5">
    <name type="scientific">Sporosarcina oncorhynchi</name>
    <dbReference type="NCBI Taxonomy" id="3056444"/>
    <lineage>
        <taxon>Bacteria</taxon>
        <taxon>Bacillati</taxon>
        <taxon>Bacillota</taxon>
        <taxon>Bacilli</taxon>
        <taxon>Bacillales</taxon>
        <taxon>Caryophanaceae</taxon>
        <taxon>Sporosarcina</taxon>
    </lineage>
</organism>
<evidence type="ECO:0000313" key="4">
    <source>
        <dbReference type="EMBL" id="WOV88673.1"/>
    </source>
</evidence>
<accession>A0ABZ0L814</accession>
<evidence type="ECO:0000256" key="2">
    <source>
        <dbReference type="RuleBase" id="RU362039"/>
    </source>
</evidence>
<keyword evidence="2" id="KW-0479">Metal-binding</keyword>
<dbReference type="InterPro" id="IPR029052">
    <property type="entry name" value="Metallo-depent_PP-like"/>
</dbReference>
<evidence type="ECO:0000313" key="5">
    <source>
        <dbReference type="Proteomes" id="UP001303902"/>
    </source>
</evidence>
<sequence>MKIIVMSDSHGDKETVRTVSALHADAIFHCGDSELTVEDPVLQGMHIVRGNCDSDLRFPSSFVIEVGEKRVFVVHGHEHDCKRTLLPLYYAAQEEQADIVLFGHSHLYGTEMKEGILFLNPGSTLLPRGGNEATFAVIEWDETIRISFKNLALETINEVEIKNFLN</sequence>
<dbReference type="InterPro" id="IPR041802">
    <property type="entry name" value="MPP_YfcE"/>
</dbReference>
<protein>
    <recommendedName>
        <fullName evidence="2">Phosphoesterase</fullName>
        <ecNumber evidence="2">3.1.4.-</ecNumber>
    </recommendedName>
</protein>
<keyword evidence="5" id="KW-1185">Reference proteome</keyword>
<dbReference type="RefSeq" id="WP_317969968.1">
    <property type="nucleotide sequence ID" value="NZ_CP129118.1"/>
</dbReference>
<comment type="cofactor">
    <cofactor evidence="2">
        <name>a divalent metal cation</name>
        <dbReference type="ChEBI" id="CHEBI:60240"/>
    </cofactor>
</comment>
<dbReference type="EMBL" id="CP129118">
    <property type="protein sequence ID" value="WOV88673.1"/>
    <property type="molecule type" value="Genomic_DNA"/>
</dbReference>
<dbReference type="NCBIfam" id="TIGR00040">
    <property type="entry name" value="yfcE"/>
    <property type="match status" value="1"/>
</dbReference>
<dbReference type="CDD" id="cd00841">
    <property type="entry name" value="MPP_YfcE"/>
    <property type="match status" value="1"/>
</dbReference>
<dbReference type="Pfam" id="PF12850">
    <property type="entry name" value="Metallophos_2"/>
    <property type="match status" value="1"/>
</dbReference>
<feature type="domain" description="Calcineurin-like phosphoesterase" evidence="3">
    <location>
        <begin position="1"/>
        <end position="142"/>
    </location>
</feature>
<gene>
    <name evidence="4" type="ORF">QWT69_06080</name>
</gene>
<comment type="similarity">
    <text evidence="1 2">Belongs to the metallophosphoesterase superfamily. YfcE family.</text>
</comment>
<reference evidence="4 5" key="1">
    <citation type="submission" date="2023-06" db="EMBL/GenBank/DDBJ databases">
        <title>Sporosarcina sp. nov., isolated from Korean tranditional fermented seafood 'Jeotgal'.</title>
        <authorList>
            <person name="Yang A.I."/>
            <person name="Shin N.-R."/>
        </authorList>
    </citation>
    <scope>NUCLEOTIDE SEQUENCE [LARGE SCALE GENOMIC DNA]</scope>
    <source>
        <strain evidence="4 5">T2O-4</strain>
    </source>
</reference>
<dbReference type="InterPro" id="IPR024654">
    <property type="entry name" value="Calcineurin-like_PHP_lpxH"/>
</dbReference>